<dbReference type="AlphaFoldDB" id="A0A1H8LJA8"/>
<sequence length="66" mass="7381">MALARSRGPEKTFCPSEAARRLADDWRPLMDDVRRVAATLPLRATQRGRPVDPVAARGPIRLQITE</sequence>
<evidence type="ECO:0008006" key="3">
    <source>
        <dbReference type="Google" id="ProtNLM"/>
    </source>
</evidence>
<evidence type="ECO:0000313" key="2">
    <source>
        <dbReference type="Proteomes" id="UP000199372"/>
    </source>
</evidence>
<reference evidence="2" key="1">
    <citation type="submission" date="2016-10" db="EMBL/GenBank/DDBJ databases">
        <authorList>
            <person name="Varghese N."/>
            <person name="Submissions S."/>
        </authorList>
    </citation>
    <scope>NUCLEOTIDE SEQUENCE [LARGE SCALE GENOMIC DNA]</scope>
    <source>
        <strain evidence="2">DSM 26893</strain>
    </source>
</reference>
<dbReference type="InterPro" id="IPR036388">
    <property type="entry name" value="WH-like_DNA-bd_sf"/>
</dbReference>
<evidence type="ECO:0000313" key="1">
    <source>
        <dbReference type="EMBL" id="SEO04866.1"/>
    </source>
</evidence>
<dbReference type="EMBL" id="FOCM01000010">
    <property type="protein sequence ID" value="SEO04866.1"/>
    <property type="molecule type" value="Genomic_DNA"/>
</dbReference>
<dbReference type="InterPro" id="IPR021660">
    <property type="entry name" value="DUF3253"/>
</dbReference>
<dbReference type="Proteomes" id="UP000199372">
    <property type="component" value="Unassembled WGS sequence"/>
</dbReference>
<dbReference type="Gene3D" id="1.10.10.10">
    <property type="entry name" value="Winged helix-like DNA-binding domain superfamily/Winged helix DNA-binding domain"/>
    <property type="match status" value="1"/>
</dbReference>
<name>A0A1H8LJA8_9RHOB</name>
<keyword evidence="2" id="KW-1185">Reference proteome</keyword>
<gene>
    <name evidence="1" type="ORF">SAMN04488011_11091</name>
</gene>
<accession>A0A1H8LJA8</accession>
<dbReference type="InterPro" id="IPR036390">
    <property type="entry name" value="WH_DNA-bd_sf"/>
</dbReference>
<protein>
    <recommendedName>
        <fullName evidence="3">DUF3253 domain-containing protein</fullName>
    </recommendedName>
</protein>
<dbReference type="SUPFAM" id="SSF46785">
    <property type="entry name" value="Winged helix' DNA-binding domain"/>
    <property type="match status" value="1"/>
</dbReference>
<proteinExistence type="predicted"/>
<dbReference type="RefSeq" id="WP_236737120.1">
    <property type="nucleotide sequence ID" value="NZ_FOCM01000010.1"/>
</dbReference>
<organism evidence="1 2">
    <name type="scientific">Palleronia pelagia</name>
    <dbReference type="NCBI Taxonomy" id="387096"/>
    <lineage>
        <taxon>Bacteria</taxon>
        <taxon>Pseudomonadati</taxon>
        <taxon>Pseudomonadota</taxon>
        <taxon>Alphaproteobacteria</taxon>
        <taxon>Rhodobacterales</taxon>
        <taxon>Roseobacteraceae</taxon>
        <taxon>Palleronia</taxon>
    </lineage>
</organism>
<dbReference type="Pfam" id="PF11625">
    <property type="entry name" value="DUF3253"/>
    <property type="match status" value="1"/>
</dbReference>